<feature type="domain" description="Enoyl reductase (ER)" evidence="1">
    <location>
        <begin position="53"/>
        <end position="362"/>
    </location>
</feature>
<evidence type="ECO:0000313" key="2">
    <source>
        <dbReference type="EMBL" id="GGH18200.1"/>
    </source>
</evidence>
<evidence type="ECO:0000313" key="3">
    <source>
        <dbReference type="Proteomes" id="UP000659344"/>
    </source>
</evidence>
<protein>
    <submittedName>
        <fullName evidence="2">Quinone oxidoreductase YhfP</fullName>
    </submittedName>
</protein>
<dbReference type="Gene3D" id="3.40.50.720">
    <property type="entry name" value="NAD(P)-binding Rossmann-like Domain"/>
    <property type="match status" value="1"/>
</dbReference>
<dbReference type="Pfam" id="PF08240">
    <property type="entry name" value="ADH_N"/>
    <property type="match status" value="1"/>
</dbReference>
<evidence type="ECO:0000259" key="1">
    <source>
        <dbReference type="SMART" id="SM00829"/>
    </source>
</evidence>
<dbReference type="EMBL" id="BMFT01000001">
    <property type="protein sequence ID" value="GGH18200.1"/>
    <property type="molecule type" value="Genomic_DNA"/>
</dbReference>
<proteinExistence type="predicted"/>
<dbReference type="InterPro" id="IPR013154">
    <property type="entry name" value="ADH-like_N"/>
</dbReference>
<dbReference type="NCBIfam" id="TIGR02823">
    <property type="entry name" value="oxido_YhdH"/>
    <property type="match status" value="1"/>
</dbReference>
<dbReference type="Pfam" id="PF00107">
    <property type="entry name" value="ADH_zinc_N"/>
    <property type="match status" value="1"/>
</dbReference>
<dbReference type="SUPFAM" id="SSF50129">
    <property type="entry name" value="GroES-like"/>
    <property type="match status" value="1"/>
</dbReference>
<accession>A0ABQ1YBC1</accession>
<dbReference type="PANTHER" id="PTHR43677:SF1">
    <property type="entry name" value="ACRYLYL-COA REDUCTASE ACUI-RELATED"/>
    <property type="match status" value="1"/>
</dbReference>
<keyword evidence="3" id="KW-1185">Reference proteome</keyword>
<dbReference type="InterPro" id="IPR020843">
    <property type="entry name" value="ER"/>
</dbReference>
<reference evidence="3" key="1">
    <citation type="journal article" date="2019" name="Int. J. Syst. Evol. Microbiol.">
        <title>The Global Catalogue of Microorganisms (GCM) 10K type strain sequencing project: providing services to taxonomists for standard genome sequencing and annotation.</title>
        <authorList>
            <consortium name="The Broad Institute Genomics Platform"/>
            <consortium name="The Broad Institute Genome Sequencing Center for Infectious Disease"/>
            <person name="Wu L."/>
            <person name="Ma J."/>
        </authorList>
    </citation>
    <scope>NUCLEOTIDE SEQUENCE [LARGE SCALE GENOMIC DNA]</scope>
    <source>
        <strain evidence="3">CGMCC 1.12769</strain>
    </source>
</reference>
<name>A0ABQ1YBC1_9BACL</name>
<dbReference type="InterPro" id="IPR051397">
    <property type="entry name" value="Zn-ADH-like_protein"/>
</dbReference>
<dbReference type="SMART" id="SM00829">
    <property type="entry name" value="PKS_ER"/>
    <property type="match status" value="1"/>
</dbReference>
<dbReference type="Proteomes" id="UP000659344">
    <property type="component" value="Unassembled WGS sequence"/>
</dbReference>
<organism evidence="2 3">
    <name type="scientific">Paenibacillus segetis</name>
    <dbReference type="NCBI Taxonomy" id="1325360"/>
    <lineage>
        <taxon>Bacteria</taxon>
        <taxon>Bacillati</taxon>
        <taxon>Bacillota</taxon>
        <taxon>Bacilli</taxon>
        <taxon>Bacillales</taxon>
        <taxon>Paenibacillaceae</taxon>
        <taxon>Paenibacillus</taxon>
    </lineage>
</organism>
<dbReference type="InterPro" id="IPR011032">
    <property type="entry name" value="GroES-like_sf"/>
</dbReference>
<dbReference type="Gene3D" id="3.90.180.10">
    <property type="entry name" value="Medium-chain alcohol dehydrogenases, catalytic domain"/>
    <property type="match status" value="1"/>
</dbReference>
<dbReference type="SUPFAM" id="SSF51735">
    <property type="entry name" value="NAD(P)-binding Rossmann-fold domains"/>
    <property type="match status" value="1"/>
</dbReference>
<gene>
    <name evidence="2" type="primary">yhfP</name>
    <name evidence="2" type="ORF">GCM10008013_14010</name>
</gene>
<dbReference type="PANTHER" id="PTHR43677">
    <property type="entry name" value="SHORT-CHAIN DEHYDROGENASE/REDUCTASE"/>
    <property type="match status" value="1"/>
</dbReference>
<comment type="caution">
    <text evidence="2">The sequence shown here is derived from an EMBL/GenBank/DDBJ whole genome shotgun (WGS) entry which is preliminary data.</text>
</comment>
<dbReference type="InterPro" id="IPR036291">
    <property type="entry name" value="NAD(P)-bd_dom_sf"/>
</dbReference>
<sequence length="365" mass="39030">MASVARQERKSLFVIPFEHGRLESSARQKKEADIIEKLFRAFRVHKDDAGFRSGIEQLSISDLPEGEVTISVHYSSVNYKDGLASIPEGKIVNSYPFIPGIDLSGEVIESRDDRFQPGDFVLCTGYGLGVTHEGGYAEIARVPAEWLVSLPKGLTPFEAMAIGTAGFTAALSVERLQMNGLTPDHGPVIVTGATGGVGSMAVAILSKLGYKVTAATGKADETDKLKRLGATHVISREEVAQGSRGILGKEQWAAVVDPVGGATTGELLKSVKYGGSIALSGLTGGGKFDTSVYPFILRGVNLLGIDSVSYPAPLRLKLWQQLAHEWKPDQVLEEAVNVYPLEELPTALSTILEGKAVGRQVISLK</sequence>
<dbReference type="InterPro" id="IPR014188">
    <property type="entry name" value="Acrylyl-CoA_reductase_AcuI"/>
</dbReference>
<dbReference type="InterPro" id="IPR013149">
    <property type="entry name" value="ADH-like_C"/>
</dbReference>